<dbReference type="Gene3D" id="3.40.50.2030">
    <property type="match status" value="1"/>
</dbReference>
<dbReference type="GO" id="GO:0042542">
    <property type="term" value="P:response to hydrogen peroxide"/>
    <property type="evidence" value="ECO:0007669"/>
    <property type="project" value="TreeGrafter"/>
</dbReference>
<dbReference type="AlphaFoldDB" id="X0VVB0"/>
<dbReference type="Gene3D" id="1.20.1270.20">
    <property type="match status" value="1"/>
</dbReference>
<dbReference type="PANTHER" id="PTHR30109">
    <property type="entry name" value="HYDROXYLAMINE REDUCTASE"/>
    <property type="match status" value="1"/>
</dbReference>
<dbReference type="Pfam" id="PF03063">
    <property type="entry name" value="Prismane"/>
    <property type="match status" value="1"/>
</dbReference>
<dbReference type="InterPro" id="IPR004137">
    <property type="entry name" value="HCP/CODH"/>
</dbReference>
<sequence>TALGQDATGLQELLTYGLKGVAAYADHAQILGQEDDTVYAFLHESLDSLAADPISVDDLVARCLKCGEVNLRVMELLDAGHTGTYGHPKPTPVRVHPVKGKAILISGHDLKDLAELLRQTEGKGINIYTHGEMLPAHGYPGLNKYKHLVGNYGGAWQDQRKEFDQFPGAILMTTNCVQEPRASYKARIFTSGLVAWPGVVHIRDRNFTPVIDAALAAEGFDADGPDDTILVGFARETVLGVANEVIEAVKSGAIR</sequence>
<evidence type="ECO:0000313" key="6">
    <source>
        <dbReference type="EMBL" id="GAG22359.1"/>
    </source>
</evidence>
<dbReference type="PANTHER" id="PTHR30109:SF0">
    <property type="entry name" value="HYDROXYLAMINE REDUCTASE"/>
    <property type="match status" value="1"/>
</dbReference>
<dbReference type="GO" id="GO:0050418">
    <property type="term" value="F:hydroxylamine reductase activity"/>
    <property type="evidence" value="ECO:0007669"/>
    <property type="project" value="TreeGrafter"/>
</dbReference>
<name>X0VVB0_9ZZZZ</name>
<evidence type="ECO:0000256" key="3">
    <source>
        <dbReference type="ARBA" id="ARBA00023002"/>
    </source>
</evidence>
<dbReference type="GO" id="GO:0005737">
    <property type="term" value="C:cytoplasm"/>
    <property type="evidence" value="ECO:0007669"/>
    <property type="project" value="InterPro"/>
</dbReference>
<comment type="caution">
    <text evidence="6">The sequence shown here is derived from an EMBL/GenBank/DDBJ whole genome shotgun (WGS) entry which is preliminary data.</text>
</comment>
<dbReference type="InterPro" id="IPR016100">
    <property type="entry name" value="Prismane_a-bundle"/>
</dbReference>
<evidence type="ECO:0000256" key="2">
    <source>
        <dbReference type="ARBA" id="ARBA00022723"/>
    </source>
</evidence>
<evidence type="ECO:0008006" key="7">
    <source>
        <dbReference type="Google" id="ProtNLM"/>
    </source>
</evidence>
<keyword evidence="2" id="KW-0479">Metal-binding</keyword>
<keyword evidence="4" id="KW-0408">Iron</keyword>
<keyword evidence="1" id="KW-0963">Cytoplasm</keyword>
<keyword evidence="3" id="KW-0560">Oxidoreductase</keyword>
<dbReference type="EMBL" id="BARS01038417">
    <property type="protein sequence ID" value="GAG22359.1"/>
    <property type="molecule type" value="Genomic_DNA"/>
</dbReference>
<evidence type="ECO:0000256" key="5">
    <source>
        <dbReference type="ARBA" id="ARBA00023014"/>
    </source>
</evidence>
<dbReference type="InterPro" id="IPR010048">
    <property type="entry name" value="Hydroxylam_reduct"/>
</dbReference>
<dbReference type="NCBIfam" id="NF003658">
    <property type="entry name" value="PRK05290.1"/>
    <property type="match status" value="1"/>
</dbReference>
<accession>X0VVB0</accession>
<feature type="non-terminal residue" evidence="6">
    <location>
        <position position="255"/>
    </location>
</feature>
<dbReference type="SUPFAM" id="SSF56821">
    <property type="entry name" value="Prismane protein-like"/>
    <property type="match status" value="1"/>
</dbReference>
<proteinExistence type="predicted"/>
<dbReference type="InterPro" id="IPR016099">
    <property type="entry name" value="Prismane-like_a/b-sand"/>
</dbReference>
<dbReference type="FunFam" id="3.40.50.2030:FF:000002">
    <property type="entry name" value="Hydroxylamine reductase"/>
    <property type="match status" value="1"/>
</dbReference>
<evidence type="ECO:0000256" key="1">
    <source>
        <dbReference type="ARBA" id="ARBA00022490"/>
    </source>
</evidence>
<gene>
    <name evidence="6" type="ORF">S01H1_58787</name>
</gene>
<dbReference type="GO" id="GO:0051536">
    <property type="term" value="F:iron-sulfur cluster binding"/>
    <property type="evidence" value="ECO:0007669"/>
    <property type="project" value="UniProtKB-KW"/>
</dbReference>
<dbReference type="FunFam" id="1.20.1270.20:FF:000001">
    <property type="entry name" value="Hydroxylamine reductase"/>
    <property type="match status" value="1"/>
</dbReference>
<protein>
    <recommendedName>
        <fullName evidence="7">Hydroxylamine reductase</fullName>
    </recommendedName>
</protein>
<keyword evidence="5" id="KW-0411">Iron-sulfur</keyword>
<feature type="non-terminal residue" evidence="6">
    <location>
        <position position="1"/>
    </location>
</feature>
<dbReference type="InterPro" id="IPR011254">
    <property type="entry name" value="Prismane-like_sf"/>
</dbReference>
<dbReference type="NCBIfam" id="TIGR01703">
    <property type="entry name" value="hybrid_clust"/>
    <property type="match status" value="1"/>
</dbReference>
<evidence type="ECO:0000256" key="4">
    <source>
        <dbReference type="ARBA" id="ARBA00023004"/>
    </source>
</evidence>
<organism evidence="6">
    <name type="scientific">marine sediment metagenome</name>
    <dbReference type="NCBI Taxonomy" id="412755"/>
    <lineage>
        <taxon>unclassified sequences</taxon>
        <taxon>metagenomes</taxon>
        <taxon>ecological metagenomes</taxon>
    </lineage>
</organism>
<dbReference type="GO" id="GO:0004601">
    <property type="term" value="F:peroxidase activity"/>
    <property type="evidence" value="ECO:0007669"/>
    <property type="project" value="TreeGrafter"/>
</dbReference>
<reference evidence="6" key="1">
    <citation type="journal article" date="2014" name="Front. Microbiol.">
        <title>High frequency of phylogenetically diverse reductive dehalogenase-homologous genes in deep subseafloor sedimentary metagenomes.</title>
        <authorList>
            <person name="Kawai M."/>
            <person name="Futagami T."/>
            <person name="Toyoda A."/>
            <person name="Takaki Y."/>
            <person name="Nishi S."/>
            <person name="Hori S."/>
            <person name="Arai W."/>
            <person name="Tsubouchi T."/>
            <person name="Morono Y."/>
            <person name="Uchiyama I."/>
            <person name="Ito T."/>
            <person name="Fujiyama A."/>
            <person name="Inagaki F."/>
            <person name="Takami H."/>
        </authorList>
    </citation>
    <scope>NUCLEOTIDE SEQUENCE</scope>
    <source>
        <strain evidence="6">Expedition CK06-06</strain>
    </source>
</reference>
<dbReference type="GO" id="GO:0046872">
    <property type="term" value="F:metal ion binding"/>
    <property type="evidence" value="ECO:0007669"/>
    <property type="project" value="UniProtKB-KW"/>
</dbReference>